<feature type="region of interest" description="Disordered" evidence="2">
    <location>
        <begin position="71"/>
        <end position="142"/>
    </location>
</feature>
<feature type="compositionally biased region" description="Polar residues" evidence="2">
    <location>
        <begin position="37"/>
        <end position="46"/>
    </location>
</feature>
<feature type="compositionally biased region" description="Low complexity" evidence="2">
    <location>
        <begin position="47"/>
        <end position="58"/>
    </location>
</feature>
<dbReference type="InterPro" id="IPR038503">
    <property type="entry name" value="SpoIIIAH_sf"/>
</dbReference>
<feature type="transmembrane region" description="Helical" evidence="3">
    <location>
        <begin position="7"/>
        <end position="26"/>
    </location>
</feature>
<keyword evidence="1" id="KW-0175">Coiled coil</keyword>
<keyword evidence="5" id="KW-1185">Reference proteome</keyword>
<dbReference type="Proteomes" id="UP001500340">
    <property type="component" value="Unassembled WGS sequence"/>
</dbReference>
<name>A0ABP3IGY0_9BACL</name>
<keyword evidence="3" id="KW-1133">Transmembrane helix</keyword>
<dbReference type="Gene3D" id="1.10.287.4300">
    <property type="entry name" value="Stage III sporulation protein AH-like"/>
    <property type="match status" value="1"/>
</dbReference>
<keyword evidence="3" id="KW-0472">Membrane</keyword>
<organism evidence="4 5">
    <name type="scientific">Paenibacillus motobuensis</name>
    <dbReference type="NCBI Taxonomy" id="295324"/>
    <lineage>
        <taxon>Bacteria</taxon>
        <taxon>Bacillati</taxon>
        <taxon>Bacillota</taxon>
        <taxon>Bacilli</taxon>
        <taxon>Bacillales</taxon>
        <taxon>Paenibacillaceae</taxon>
        <taxon>Paenibacillus</taxon>
    </lineage>
</organism>
<evidence type="ECO:0000256" key="1">
    <source>
        <dbReference type="SAM" id="Coils"/>
    </source>
</evidence>
<accession>A0ABP3IGY0</accession>
<dbReference type="InterPro" id="IPR024232">
    <property type="entry name" value="SpoIIIAH"/>
</dbReference>
<feature type="coiled-coil region" evidence="1">
    <location>
        <begin position="164"/>
        <end position="221"/>
    </location>
</feature>
<gene>
    <name evidence="4" type="ORF">GCM10008933_35980</name>
</gene>
<protein>
    <recommendedName>
        <fullName evidence="6">Mutants block sporulation after engulfment (Stage III sporulation)</fullName>
    </recommendedName>
</protein>
<dbReference type="RefSeq" id="WP_343863388.1">
    <property type="nucleotide sequence ID" value="NZ_BAAACX010000016.1"/>
</dbReference>
<proteinExistence type="predicted"/>
<dbReference type="Pfam" id="PF12685">
    <property type="entry name" value="SpoIIIAH"/>
    <property type="match status" value="1"/>
</dbReference>
<evidence type="ECO:0000313" key="5">
    <source>
        <dbReference type="Proteomes" id="UP001500340"/>
    </source>
</evidence>
<comment type="caution">
    <text evidence="4">The sequence shown here is derived from an EMBL/GenBank/DDBJ whole genome shotgun (WGS) entry which is preliminary data.</text>
</comment>
<reference evidence="5" key="1">
    <citation type="journal article" date="2019" name="Int. J. Syst. Evol. Microbiol.">
        <title>The Global Catalogue of Microorganisms (GCM) 10K type strain sequencing project: providing services to taxonomists for standard genome sequencing and annotation.</title>
        <authorList>
            <consortium name="The Broad Institute Genomics Platform"/>
            <consortium name="The Broad Institute Genome Sequencing Center for Infectious Disease"/>
            <person name="Wu L."/>
            <person name="Ma J."/>
        </authorList>
    </citation>
    <scope>NUCLEOTIDE SEQUENCE [LARGE SCALE GENOMIC DNA]</scope>
    <source>
        <strain evidence="5">JCM 12774</strain>
    </source>
</reference>
<evidence type="ECO:0008006" key="6">
    <source>
        <dbReference type="Google" id="ProtNLM"/>
    </source>
</evidence>
<feature type="region of interest" description="Disordered" evidence="2">
    <location>
        <begin position="34"/>
        <end position="58"/>
    </location>
</feature>
<feature type="compositionally biased region" description="Basic and acidic residues" evidence="2">
    <location>
        <begin position="91"/>
        <end position="131"/>
    </location>
</feature>
<sequence length="270" mass="29326">MKSKRQTIWLVSMLSLMVILSAYYLFTEDSSTKGKNTDGQVATMDQNGGSLNGLNSLNSQDDMVINEVDAGKAQDDSLVTDDSAAGVSADEGTKGEAATKEGAADDGKEPAGQDKGDKGKQPDNAGDKSTKDSSTMENTSDEDVLKQLESQGVSGLDNLTAYQAERSNNNNKKYDELMRTMNDESKTLEEAAMAQKELSALEEKEDKIYDIEEKLQQQYSNAIVKESGDNYQVLVVSEKLEAKDAVSIMDLVIKELGVSQDKVSVQYVTQ</sequence>
<keyword evidence="3" id="KW-0812">Transmembrane</keyword>
<dbReference type="EMBL" id="BAAACX010000016">
    <property type="protein sequence ID" value="GAA0402340.1"/>
    <property type="molecule type" value="Genomic_DNA"/>
</dbReference>
<evidence type="ECO:0000313" key="4">
    <source>
        <dbReference type="EMBL" id="GAA0402340.1"/>
    </source>
</evidence>
<evidence type="ECO:0000256" key="3">
    <source>
        <dbReference type="SAM" id="Phobius"/>
    </source>
</evidence>
<evidence type="ECO:0000256" key="2">
    <source>
        <dbReference type="SAM" id="MobiDB-lite"/>
    </source>
</evidence>